<dbReference type="InterPro" id="IPR032781">
    <property type="entry name" value="ABC_tran_Xtn"/>
</dbReference>
<dbReference type="KEGG" id="aas:Aasi_1024"/>
<dbReference type="InterPro" id="IPR003593">
    <property type="entry name" value="AAA+_ATPase"/>
</dbReference>
<keyword evidence="3" id="KW-0175">Coiled coil</keyword>
<feature type="domain" description="ABC transporter" evidence="4">
    <location>
        <begin position="323"/>
        <end position="533"/>
    </location>
</feature>
<gene>
    <name evidence="5" type="ordered locus">Aasi_1024</name>
</gene>
<dbReference type="GO" id="GO:0005524">
    <property type="term" value="F:ATP binding"/>
    <property type="evidence" value="ECO:0007669"/>
    <property type="project" value="UniProtKB-KW"/>
</dbReference>
<dbReference type="PROSITE" id="PS50893">
    <property type="entry name" value="ABC_TRANSPORTER_2"/>
    <property type="match status" value="2"/>
</dbReference>
<proteinExistence type="predicted"/>
<protein>
    <recommendedName>
        <fullName evidence="4">ABC transporter domain-containing protein</fullName>
    </recommendedName>
</protein>
<dbReference type="Pfam" id="PF12848">
    <property type="entry name" value="ABC_tran_Xtn"/>
    <property type="match status" value="1"/>
</dbReference>
<sequence length="535" mass="60754">MLTINALTYHVGARALYENSSLFIKPKDKIGLIGLNGTGKSTLLKLIAGKLTPDSGNISRTKECTLGFLDQDLLSFRSQDSIRQVAMQAFEEVLELEQKIEEVLKQMETNYEDSLVDTLSTLQERLDHLDGYEAQAKADAVLEGMGFTTKDLDRPLEEFSGGWRMRVMLAKLLLQKPALLMLDEPTNHLDLTSIQWLEKYLQSYENAFIVVSHDRCFLDNVINKTVEVLNKQLYPYAGNFSFYQAEKAEKAEIQENAYKNQQKKIGQTEDFIERFRYKSTKAKQVQSRIKMLDKIERVESINTSVPTVNFNFSTKQASGKIVAKLSQINKSYDTLELLQQASATIERGDKIALIGANGKGKSTLLRIITGDEPADTANIDFGHQVNMAFYAQHQLESLNLENEILKELQEVGVGRSETELRKIAGMFLFSKDEVYKKIKVLSGGEKSRVALAKVLLSEANFLLLDEPTNHLDMVSIDILAQTLQQYKGTCVIVSHDRHFVAQVANKIWYIENKQIKEYPGSYEAYEYWKQHEKQA</sequence>
<keyword evidence="2" id="KW-0067">ATP-binding</keyword>
<evidence type="ECO:0000313" key="5">
    <source>
        <dbReference type="EMBL" id="ACE06372.1"/>
    </source>
</evidence>
<dbReference type="NCBIfam" id="NF000355">
    <property type="entry name" value="ribo_prot_ABC_F"/>
    <property type="match status" value="1"/>
</dbReference>
<dbReference type="eggNOG" id="COG0488">
    <property type="taxonomic scope" value="Bacteria"/>
</dbReference>
<accession>B3ET20</accession>
<evidence type="ECO:0000256" key="3">
    <source>
        <dbReference type="SAM" id="Coils"/>
    </source>
</evidence>
<evidence type="ECO:0000313" key="6">
    <source>
        <dbReference type="Proteomes" id="UP000001227"/>
    </source>
</evidence>
<keyword evidence="1" id="KW-0547">Nucleotide-binding</keyword>
<dbReference type="InterPro" id="IPR051309">
    <property type="entry name" value="ABCF_ATPase"/>
</dbReference>
<dbReference type="GO" id="GO:0016887">
    <property type="term" value="F:ATP hydrolysis activity"/>
    <property type="evidence" value="ECO:0007669"/>
    <property type="project" value="InterPro"/>
</dbReference>
<dbReference type="Proteomes" id="UP000001227">
    <property type="component" value="Chromosome"/>
</dbReference>
<dbReference type="Gene3D" id="3.40.50.300">
    <property type="entry name" value="P-loop containing nucleotide triphosphate hydrolases"/>
    <property type="match status" value="2"/>
</dbReference>
<feature type="coiled-coil region" evidence="3">
    <location>
        <begin position="86"/>
        <end position="113"/>
    </location>
</feature>
<organism evidence="5 6">
    <name type="scientific">Amoebophilus asiaticus (strain 5a2)</name>
    <dbReference type="NCBI Taxonomy" id="452471"/>
    <lineage>
        <taxon>Bacteria</taxon>
        <taxon>Pseudomonadati</taxon>
        <taxon>Bacteroidota</taxon>
        <taxon>Cytophagia</taxon>
        <taxon>Cytophagales</taxon>
        <taxon>Amoebophilaceae</taxon>
        <taxon>Candidatus Amoebophilus</taxon>
    </lineage>
</organism>
<dbReference type="PANTHER" id="PTHR42855:SF2">
    <property type="entry name" value="DRUG RESISTANCE ABC TRANSPORTER,ATP-BINDING PROTEIN"/>
    <property type="match status" value="1"/>
</dbReference>
<dbReference type="FunFam" id="3.40.50.300:FF:000011">
    <property type="entry name" value="Putative ABC transporter ATP-binding component"/>
    <property type="match status" value="1"/>
</dbReference>
<dbReference type="OrthoDB" id="1521973at2"/>
<dbReference type="RefSeq" id="WP_012473134.1">
    <property type="nucleotide sequence ID" value="NC_010830.1"/>
</dbReference>
<dbReference type="InterPro" id="IPR027417">
    <property type="entry name" value="P-loop_NTPase"/>
</dbReference>
<dbReference type="PANTHER" id="PTHR42855">
    <property type="entry name" value="ABC TRANSPORTER ATP-BINDING SUBUNIT"/>
    <property type="match status" value="1"/>
</dbReference>
<dbReference type="Pfam" id="PF00005">
    <property type="entry name" value="ABC_tran"/>
    <property type="match status" value="2"/>
</dbReference>
<dbReference type="PROSITE" id="PS00211">
    <property type="entry name" value="ABC_TRANSPORTER_1"/>
    <property type="match status" value="2"/>
</dbReference>
<reference evidence="5 6" key="1">
    <citation type="journal article" date="2010" name="J. Bacteriol.">
        <title>The genome of the amoeba symbiont 'Candidatus Amoebophilus asiaticus' reveals common mechanisms for host cell interaction among amoeba-associated bacteria.</title>
        <authorList>
            <person name="Schmitz-Esser S."/>
            <person name="Tischler P."/>
            <person name="Arnold R."/>
            <person name="Montanaro J."/>
            <person name="Wagner M."/>
            <person name="Rattei T."/>
            <person name="Horn M."/>
        </authorList>
    </citation>
    <scope>NUCLEOTIDE SEQUENCE [LARGE SCALE GENOMIC DNA]</scope>
    <source>
        <strain evidence="5 6">5a2</strain>
    </source>
</reference>
<evidence type="ECO:0000256" key="1">
    <source>
        <dbReference type="ARBA" id="ARBA00022741"/>
    </source>
</evidence>
<feature type="domain" description="ABC transporter" evidence="4">
    <location>
        <begin position="2"/>
        <end position="255"/>
    </location>
</feature>
<dbReference type="HOGENOM" id="CLU_000604_36_0_10"/>
<dbReference type="STRING" id="452471.Aasi_1024"/>
<keyword evidence="6" id="KW-1185">Reference proteome</keyword>
<name>B3ET20_AMOA5</name>
<evidence type="ECO:0000259" key="4">
    <source>
        <dbReference type="PROSITE" id="PS50893"/>
    </source>
</evidence>
<evidence type="ECO:0000256" key="2">
    <source>
        <dbReference type="ARBA" id="ARBA00022840"/>
    </source>
</evidence>
<dbReference type="InterPro" id="IPR017871">
    <property type="entry name" value="ABC_transporter-like_CS"/>
</dbReference>
<dbReference type="CDD" id="cd03221">
    <property type="entry name" value="ABCF_EF-3"/>
    <property type="match status" value="2"/>
</dbReference>
<dbReference type="AlphaFoldDB" id="B3ET20"/>
<dbReference type="EMBL" id="CP001102">
    <property type="protein sequence ID" value="ACE06372.1"/>
    <property type="molecule type" value="Genomic_DNA"/>
</dbReference>
<dbReference type="SMART" id="SM00382">
    <property type="entry name" value="AAA"/>
    <property type="match status" value="2"/>
</dbReference>
<dbReference type="SUPFAM" id="SSF52540">
    <property type="entry name" value="P-loop containing nucleoside triphosphate hydrolases"/>
    <property type="match status" value="2"/>
</dbReference>
<dbReference type="InterPro" id="IPR003439">
    <property type="entry name" value="ABC_transporter-like_ATP-bd"/>
</dbReference>